<feature type="coiled-coil region" evidence="1">
    <location>
        <begin position="9"/>
        <end position="43"/>
    </location>
</feature>
<name>A0A4V1RIF4_9HYPH</name>
<protein>
    <submittedName>
        <fullName evidence="2">Uncharacterized protein</fullName>
    </submittedName>
</protein>
<sequence>MALPPPQIIATLKAKRNDIEASIKLYEQKAEQARRDLAHVNATLAIFATNDPADVRAYTDTSRLFRRGELWALCVASLREHGPQDTRELSRRVAEAKAMDASDPVLCKALAYRIVQALTLQWKRGKLGSEGIRKGVRVWATV</sequence>
<proteinExistence type="predicted"/>
<dbReference type="EMBL" id="QYBC01000013">
    <property type="protein sequence ID" value="RYB03626.1"/>
    <property type="molecule type" value="Genomic_DNA"/>
</dbReference>
<gene>
    <name evidence="2" type="ORF">D3272_15865</name>
</gene>
<evidence type="ECO:0000313" key="3">
    <source>
        <dbReference type="Proteomes" id="UP000289411"/>
    </source>
</evidence>
<dbReference type="OrthoDB" id="7994227at2"/>
<comment type="caution">
    <text evidence="2">The sequence shown here is derived from an EMBL/GenBank/DDBJ whole genome shotgun (WGS) entry which is preliminary data.</text>
</comment>
<dbReference type="AlphaFoldDB" id="A0A4V1RIF4"/>
<evidence type="ECO:0000256" key="1">
    <source>
        <dbReference type="SAM" id="Coils"/>
    </source>
</evidence>
<dbReference type="RefSeq" id="WP_129220196.1">
    <property type="nucleotide sequence ID" value="NZ_QYBC01000013.1"/>
</dbReference>
<keyword evidence="3" id="KW-1185">Reference proteome</keyword>
<organism evidence="2 3">
    <name type="scientific">Lichenibacterium ramalinae</name>
    <dbReference type="NCBI Taxonomy" id="2316527"/>
    <lineage>
        <taxon>Bacteria</taxon>
        <taxon>Pseudomonadati</taxon>
        <taxon>Pseudomonadota</taxon>
        <taxon>Alphaproteobacteria</taxon>
        <taxon>Hyphomicrobiales</taxon>
        <taxon>Lichenihabitantaceae</taxon>
        <taxon>Lichenibacterium</taxon>
    </lineage>
</organism>
<accession>A0A4V1RIF4</accession>
<evidence type="ECO:0000313" key="2">
    <source>
        <dbReference type="EMBL" id="RYB03626.1"/>
    </source>
</evidence>
<keyword evidence="1" id="KW-0175">Coiled coil</keyword>
<reference evidence="2 3" key="1">
    <citation type="submission" date="2018-09" db="EMBL/GenBank/DDBJ databases">
        <authorList>
            <person name="Grouzdev D.S."/>
            <person name="Krutkina M.S."/>
        </authorList>
    </citation>
    <scope>NUCLEOTIDE SEQUENCE [LARGE SCALE GENOMIC DNA]</scope>
    <source>
        <strain evidence="2 3">RmlP001</strain>
    </source>
</reference>
<dbReference type="Proteomes" id="UP000289411">
    <property type="component" value="Unassembled WGS sequence"/>
</dbReference>
<reference evidence="2 3" key="2">
    <citation type="submission" date="2019-02" db="EMBL/GenBank/DDBJ databases">
        <title>'Lichenibacterium ramalinii' gen. nov. sp. nov., 'Lichenibacterium minor' gen. nov. sp. nov.</title>
        <authorList>
            <person name="Pankratov T."/>
        </authorList>
    </citation>
    <scope>NUCLEOTIDE SEQUENCE [LARGE SCALE GENOMIC DNA]</scope>
    <source>
        <strain evidence="2 3">RmlP001</strain>
    </source>
</reference>